<dbReference type="AlphaFoldDB" id="A0AAD6VT27"/>
<gene>
    <name evidence="2" type="ORF">GGX14DRAFT_389296</name>
</gene>
<accession>A0AAD6VT27</accession>
<comment type="caution">
    <text evidence="2">The sequence shown here is derived from an EMBL/GenBank/DDBJ whole genome shotgun (WGS) entry which is preliminary data.</text>
</comment>
<name>A0AAD6VT27_9AGAR</name>
<protein>
    <submittedName>
        <fullName evidence="2">Uncharacterized protein</fullName>
    </submittedName>
</protein>
<dbReference type="EMBL" id="JARJCW010000009">
    <property type="protein sequence ID" value="KAJ7220913.1"/>
    <property type="molecule type" value="Genomic_DNA"/>
</dbReference>
<sequence>MSTVCKSPPPSRQRDLKRPQGMGSGTSLLDIPELIEHCVDFLHDSTLDLRACSLVNRAWVYPAQSHIFSEILLGISGANQDNRMRVSRLLEILEAAPHLAGFISTLRVNAEIAGLENFLRICSLPFTCLRILYIAGGSNLSPQACFGIRELLSFPTIESFSIFCRFKNTDNFLRIWELCSANLKHLLLGTSISDMQTPTCAEGFAVHHRIALYSLELGYGFPSNLEWWLDDSRCPFDFSGLKALRITRDTGVIRRSVLGPALRTIKLVVADVFEAVDLSPFVRLTEVAVTIFGPDHTQAFETISTIHGSSRPLVRAIRFHLLPSPILDLDTCLQIDRGISETREHFPNLAIVHITIATATPALTKSLDQYFPLWDHKLSLQWNFLPTSSPMWYTTIT</sequence>
<organism evidence="2 3">
    <name type="scientific">Mycena pura</name>
    <dbReference type="NCBI Taxonomy" id="153505"/>
    <lineage>
        <taxon>Eukaryota</taxon>
        <taxon>Fungi</taxon>
        <taxon>Dikarya</taxon>
        <taxon>Basidiomycota</taxon>
        <taxon>Agaricomycotina</taxon>
        <taxon>Agaricomycetes</taxon>
        <taxon>Agaricomycetidae</taxon>
        <taxon>Agaricales</taxon>
        <taxon>Marasmiineae</taxon>
        <taxon>Mycenaceae</taxon>
        <taxon>Mycena</taxon>
    </lineage>
</organism>
<evidence type="ECO:0000313" key="3">
    <source>
        <dbReference type="Proteomes" id="UP001219525"/>
    </source>
</evidence>
<reference evidence="2" key="1">
    <citation type="submission" date="2023-03" db="EMBL/GenBank/DDBJ databases">
        <title>Massive genome expansion in bonnet fungi (Mycena s.s.) driven by repeated elements and novel gene families across ecological guilds.</title>
        <authorList>
            <consortium name="Lawrence Berkeley National Laboratory"/>
            <person name="Harder C.B."/>
            <person name="Miyauchi S."/>
            <person name="Viragh M."/>
            <person name="Kuo A."/>
            <person name="Thoen E."/>
            <person name="Andreopoulos B."/>
            <person name="Lu D."/>
            <person name="Skrede I."/>
            <person name="Drula E."/>
            <person name="Henrissat B."/>
            <person name="Morin E."/>
            <person name="Kohler A."/>
            <person name="Barry K."/>
            <person name="LaButti K."/>
            <person name="Morin E."/>
            <person name="Salamov A."/>
            <person name="Lipzen A."/>
            <person name="Mereny Z."/>
            <person name="Hegedus B."/>
            <person name="Baldrian P."/>
            <person name="Stursova M."/>
            <person name="Weitz H."/>
            <person name="Taylor A."/>
            <person name="Grigoriev I.V."/>
            <person name="Nagy L.G."/>
            <person name="Martin F."/>
            <person name="Kauserud H."/>
        </authorList>
    </citation>
    <scope>NUCLEOTIDE SEQUENCE</scope>
    <source>
        <strain evidence="2">9144</strain>
    </source>
</reference>
<keyword evidence="3" id="KW-1185">Reference proteome</keyword>
<dbReference type="Proteomes" id="UP001219525">
    <property type="component" value="Unassembled WGS sequence"/>
</dbReference>
<evidence type="ECO:0000313" key="2">
    <source>
        <dbReference type="EMBL" id="KAJ7220913.1"/>
    </source>
</evidence>
<proteinExistence type="predicted"/>
<feature type="region of interest" description="Disordered" evidence="1">
    <location>
        <begin position="1"/>
        <end position="23"/>
    </location>
</feature>
<evidence type="ECO:0000256" key="1">
    <source>
        <dbReference type="SAM" id="MobiDB-lite"/>
    </source>
</evidence>